<dbReference type="EMBL" id="AWUE01019934">
    <property type="protein sequence ID" value="OMO70937.1"/>
    <property type="molecule type" value="Genomic_DNA"/>
</dbReference>
<dbReference type="AlphaFoldDB" id="A0A1R3HKN1"/>
<protein>
    <submittedName>
        <fullName evidence="2">Uncharacterized protein</fullName>
    </submittedName>
</protein>
<gene>
    <name evidence="2" type="ORF">COLO4_28436</name>
</gene>
<accession>A0A1R3HKN1</accession>
<proteinExistence type="predicted"/>
<keyword evidence="3" id="KW-1185">Reference proteome</keyword>
<comment type="caution">
    <text evidence="2">The sequence shown here is derived from an EMBL/GenBank/DDBJ whole genome shotgun (WGS) entry which is preliminary data.</text>
</comment>
<name>A0A1R3HKN1_9ROSI</name>
<dbReference type="Proteomes" id="UP000187203">
    <property type="component" value="Unassembled WGS sequence"/>
</dbReference>
<evidence type="ECO:0000256" key="1">
    <source>
        <dbReference type="SAM" id="MobiDB-lite"/>
    </source>
</evidence>
<evidence type="ECO:0000313" key="3">
    <source>
        <dbReference type="Proteomes" id="UP000187203"/>
    </source>
</evidence>
<evidence type="ECO:0000313" key="2">
    <source>
        <dbReference type="EMBL" id="OMO70937.1"/>
    </source>
</evidence>
<feature type="region of interest" description="Disordered" evidence="1">
    <location>
        <begin position="114"/>
        <end position="139"/>
    </location>
</feature>
<sequence>MPKIPFSLNTVRFASRTARRPSNAARVSTSSRSREWRRLVDDRICFLGRITRPRFVSRYSRRGVSWRRSPKLNNIAEADKQSKSAKKVDQGSGDKVVVLEIQKDDVVGGKNCTELPINFKPPSPHLTINDDLGNSDQSH</sequence>
<organism evidence="2 3">
    <name type="scientific">Corchorus olitorius</name>
    <dbReference type="NCBI Taxonomy" id="93759"/>
    <lineage>
        <taxon>Eukaryota</taxon>
        <taxon>Viridiplantae</taxon>
        <taxon>Streptophyta</taxon>
        <taxon>Embryophyta</taxon>
        <taxon>Tracheophyta</taxon>
        <taxon>Spermatophyta</taxon>
        <taxon>Magnoliopsida</taxon>
        <taxon>eudicotyledons</taxon>
        <taxon>Gunneridae</taxon>
        <taxon>Pentapetalae</taxon>
        <taxon>rosids</taxon>
        <taxon>malvids</taxon>
        <taxon>Malvales</taxon>
        <taxon>Malvaceae</taxon>
        <taxon>Grewioideae</taxon>
        <taxon>Apeibeae</taxon>
        <taxon>Corchorus</taxon>
    </lineage>
</organism>
<reference evidence="3" key="1">
    <citation type="submission" date="2013-09" db="EMBL/GenBank/DDBJ databases">
        <title>Corchorus olitorius genome sequencing.</title>
        <authorList>
            <person name="Alam M."/>
            <person name="Haque M.S."/>
            <person name="Islam M.S."/>
            <person name="Emdad E.M."/>
            <person name="Islam M.M."/>
            <person name="Ahmed B."/>
            <person name="Halim A."/>
            <person name="Hossen Q.M.M."/>
            <person name="Hossain M.Z."/>
            <person name="Ahmed R."/>
            <person name="Khan M.M."/>
            <person name="Islam R."/>
            <person name="Rashid M.M."/>
            <person name="Khan S.A."/>
            <person name="Rahman M.S."/>
            <person name="Alam M."/>
            <person name="Yahiya A.S."/>
            <person name="Khan M.S."/>
            <person name="Azam M.S."/>
            <person name="Haque T."/>
            <person name="Lashkar M.Z.H."/>
            <person name="Akhand A.I."/>
            <person name="Morshed G."/>
            <person name="Roy S."/>
            <person name="Uddin K.S."/>
            <person name="Rabeya T."/>
            <person name="Hossain A.S."/>
            <person name="Chowdhury A."/>
            <person name="Snigdha A.R."/>
            <person name="Mortoza M.S."/>
            <person name="Matin S.A."/>
            <person name="Hoque S.M.E."/>
            <person name="Islam M.K."/>
            <person name="Roy D.K."/>
            <person name="Haider R."/>
            <person name="Moosa M.M."/>
            <person name="Elias S.M."/>
            <person name="Hasan A.M."/>
            <person name="Jahan S."/>
            <person name="Shafiuddin M."/>
            <person name="Mahmood N."/>
            <person name="Shommy N.S."/>
        </authorList>
    </citation>
    <scope>NUCLEOTIDE SEQUENCE [LARGE SCALE GENOMIC DNA]</scope>
    <source>
        <strain evidence="3">cv. O-4</strain>
    </source>
</reference>